<dbReference type="PANTHER" id="PTHR37954:SF3">
    <property type="entry name" value="DUF169 DOMAIN-CONTAINING PROTEIN"/>
    <property type="match status" value="1"/>
</dbReference>
<sequence length="273" mass="30487">MSIHAAKWLDILLDLRRKPVGIKFLLTEADYEQSLAKVPQNGMPYCTAVKWAGQGRSYKMDAAHCSCFAASRALGMADVTEDAVSGSRHAKLGVYENLGVSRAVARDMIYCAHKCAGVEIMPLEQYTTSKPDVVILVTTPYNAMRITQAYAYHHGQMKEIKMAGMCAICQECTSYPHERNMPNISMLCSGTRCVAQWSRDELGIGIPHHYLELVINGLRQTVNPMEFNQDKERIAQRLAEAGQAETMEIVLSQNYYTGAYGTPEQIARRNRKA</sequence>
<dbReference type="RefSeq" id="WP_288183506.1">
    <property type="nucleotide sequence ID" value="NZ_LT608335.1"/>
</dbReference>
<dbReference type="AlphaFoldDB" id="A0A212LPF2"/>
<dbReference type="PANTHER" id="PTHR37954">
    <property type="entry name" value="BLL4979 PROTEIN"/>
    <property type="match status" value="1"/>
</dbReference>
<proteinExistence type="predicted"/>
<reference evidence="1" key="1">
    <citation type="submission" date="2016-08" db="EMBL/GenBank/DDBJ databases">
        <authorList>
            <person name="Seilhamer J.J."/>
        </authorList>
    </citation>
    <scope>NUCLEOTIDE SEQUENCE</scope>
    <source>
        <strain evidence="1">86</strain>
    </source>
</reference>
<organism evidence="1">
    <name type="scientific">uncultured Sporomusa sp</name>
    <dbReference type="NCBI Taxonomy" id="307249"/>
    <lineage>
        <taxon>Bacteria</taxon>
        <taxon>Bacillati</taxon>
        <taxon>Bacillota</taxon>
        <taxon>Negativicutes</taxon>
        <taxon>Selenomonadales</taxon>
        <taxon>Sporomusaceae</taxon>
        <taxon>Sporomusa</taxon>
        <taxon>environmental samples</taxon>
    </lineage>
</organism>
<name>A0A212LPF2_9FIRM</name>
<dbReference type="InterPro" id="IPR003748">
    <property type="entry name" value="DUF169"/>
</dbReference>
<gene>
    <name evidence="1" type="ORF">KL86SPO_20532</name>
</gene>
<evidence type="ECO:0000313" key="1">
    <source>
        <dbReference type="EMBL" id="SCM79366.1"/>
    </source>
</evidence>
<protein>
    <submittedName>
        <fullName evidence="1">Uncharacterized protein</fullName>
    </submittedName>
</protein>
<accession>A0A212LPF2</accession>
<dbReference type="EMBL" id="FMJE01000002">
    <property type="protein sequence ID" value="SCM79366.1"/>
    <property type="molecule type" value="Genomic_DNA"/>
</dbReference>
<dbReference type="Pfam" id="PF02596">
    <property type="entry name" value="DUF169"/>
    <property type="match status" value="1"/>
</dbReference>